<dbReference type="SUPFAM" id="SSF50494">
    <property type="entry name" value="Trypsin-like serine proteases"/>
    <property type="match status" value="1"/>
</dbReference>
<evidence type="ECO:0000313" key="2">
    <source>
        <dbReference type="Proteomes" id="UP001165740"/>
    </source>
</evidence>
<gene>
    <name evidence="3" type="primary">LOC106058209</name>
</gene>
<evidence type="ECO:0000313" key="3">
    <source>
        <dbReference type="RefSeq" id="XP_055896461.1"/>
    </source>
</evidence>
<protein>
    <submittedName>
        <fullName evidence="3">Uncharacterized protein LOC106058209 isoform X1</fullName>
    </submittedName>
</protein>
<dbReference type="OrthoDB" id="10038545at2759"/>
<reference evidence="3" key="1">
    <citation type="submission" date="2025-08" db="UniProtKB">
        <authorList>
            <consortium name="RefSeq"/>
        </authorList>
    </citation>
    <scope>IDENTIFICATION</scope>
</reference>
<dbReference type="Proteomes" id="UP001165740">
    <property type="component" value="Chromosome 9"/>
</dbReference>
<proteinExistence type="predicted"/>
<accession>A0A9W3BAI6</accession>
<name>A0A9W3BAI6_BIOGL</name>
<dbReference type="InterPro" id="IPR009003">
    <property type="entry name" value="Peptidase_S1_PA"/>
</dbReference>
<feature type="compositionally biased region" description="Basic and acidic residues" evidence="1">
    <location>
        <begin position="1"/>
        <end position="12"/>
    </location>
</feature>
<feature type="region of interest" description="Disordered" evidence="1">
    <location>
        <begin position="1"/>
        <end position="31"/>
    </location>
</feature>
<feature type="compositionally biased region" description="Basic residues" evidence="1">
    <location>
        <begin position="13"/>
        <end position="24"/>
    </location>
</feature>
<evidence type="ECO:0000256" key="1">
    <source>
        <dbReference type="SAM" id="MobiDB-lite"/>
    </source>
</evidence>
<sequence length="375" mass="43231">MKRKSLLKEDRFRKTKKMKKKSKKTTSTNHVADKKSGLSLISTLGLFGSHETQVSVHGEVDLHKHVKDCQKNPGHKKFIPVESFHLNSLPRCFRDSLLYQLIKVTCDLAVRVEVKWTSPRRVEFWPESQQPYPFYNSQTTSASRFGSGALINVIKRQNGIGSDIYGQIYDLETRRCPCQKCQESDNPSRIWWEFIIFTATHVVFDEYEAEHTVCRLFYDSNTSKGFILDQASMYRSSIGEDTCDLSFVFCDKQDLGIKMFQMMTTWSILWQKVEEKFHRSRLAFIVSHPHGCAKQVSFGQWVKSYEWESYNRDLDLTKLTYTTSTCPGSSGAAVYCVGFNEIVHSGMLNSKLNVSGIGFSYLKSRNFSLSRRIRT</sequence>
<dbReference type="GeneID" id="106058209"/>
<dbReference type="RefSeq" id="XP_055896461.1">
    <property type="nucleotide sequence ID" value="XM_056040486.1"/>
</dbReference>
<dbReference type="AlphaFoldDB" id="A0A9W3BAI6"/>
<keyword evidence="2" id="KW-1185">Reference proteome</keyword>
<organism evidence="2 3">
    <name type="scientific">Biomphalaria glabrata</name>
    <name type="common">Bloodfluke planorb</name>
    <name type="synonym">Freshwater snail</name>
    <dbReference type="NCBI Taxonomy" id="6526"/>
    <lineage>
        <taxon>Eukaryota</taxon>
        <taxon>Metazoa</taxon>
        <taxon>Spiralia</taxon>
        <taxon>Lophotrochozoa</taxon>
        <taxon>Mollusca</taxon>
        <taxon>Gastropoda</taxon>
        <taxon>Heterobranchia</taxon>
        <taxon>Euthyneura</taxon>
        <taxon>Panpulmonata</taxon>
        <taxon>Hygrophila</taxon>
        <taxon>Lymnaeoidea</taxon>
        <taxon>Planorbidae</taxon>
        <taxon>Biomphalaria</taxon>
    </lineage>
</organism>